<sequence>MPLIRMIESCPGEWTAESAARFLVDIAKRAWEGRNADVSDEDATERFDPTLDFSEFDGRKHDALNAVAEGSDRVLKCRRLHQLPLSDNEDEAELGEASKSAGHTQIGSEPPHQYFDSLELLRRGFHHMPQRTDVDLKRTDILYFGNVLRIPEKYLLAQTWPRHLERTKQMGGERNHPSAG</sequence>
<evidence type="ECO:0000313" key="3">
    <source>
        <dbReference type="Proteomes" id="UP000033647"/>
    </source>
</evidence>
<dbReference type="EMBL" id="LAFY01000832">
    <property type="protein sequence ID" value="KJX96078.1"/>
    <property type="molecule type" value="Genomic_DNA"/>
</dbReference>
<accession>A0A0F4GFH2</accession>
<comment type="caution">
    <text evidence="2">The sequence shown here is derived from an EMBL/GenBank/DDBJ whole genome shotgun (WGS) entry which is preliminary data.</text>
</comment>
<protein>
    <submittedName>
        <fullName evidence="2">Uncharacterized protein</fullName>
    </submittedName>
</protein>
<evidence type="ECO:0000313" key="2">
    <source>
        <dbReference type="EMBL" id="KJX96078.1"/>
    </source>
</evidence>
<keyword evidence="3" id="KW-1185">Reference proteome</keyword>
<name>A0A0F4GFH2_9PEZI</name>
<gene>
    <name evidence="2" type="ORF">TI39_contig840g00009</name>
</gene>
<evidence type="ECO:0000256" key="1">
    <source>
        <dbReference type="SAM" id="MobiDB-lite"/>
    </source>
</evidence>
<dbReference type="Proteomes" id="UP000033647">
    <property type="component" value="Unassembled WGS sequence"/>
</dbReference>
<dbReference type="AlphaFoldDB" id="A0A0F4GFH2"/>
<feature type="region of interest" description="Disordered" evidence="1">
    <location>
        <begin position="87"/>
        <end position="111"/>
    </location>
</feature>
<reference evidence="2 3" key="1">
    <citation type="submission" date="2015-03" db="EMBL/GenBank/DDBJ databases">
        <title>RNA-seq based gene annotation and comparative genomics of four Zymoseptoria species reveal species-specific pathogenicity related genes and transposable element activity.</title>
        <authorList>
            <person name="Grandaubert J."/>
            <person name="Bhattacharyya A."/>
            <person name="Stukenbrock E.H."/>
        </authorList>
    </citation>
    <scope>NUCLEOTIDE SEQUENCE [LARGE SCALE GENOMIC DNA]</scope>
    <source>
        <strain evidence="2 3">Zb18110</strain>
    </source>
</reference>
<organism evidence="2 3">
    <name type="scientific">Zymoseptoria brevis</name>
    <dbReference type="NCBI Taxonomy" id="1047168"/>
    <lineage>
        <taxon>Eukaryota</taxon>
        <taxon>Fungi</taxon>
        <taxon>Dikarya</taxon>
        <taxon>Ascomycota</taxon>
        <taxon>Pezizomycotina</taxon>
        <taxon>Dothideomycetes</taxon>
        <taxon>Dothideomycetidae</taxon>
        <taxon>Mycosphaerellales</taxon>
        <taxon>Mycosphaerellaceae</taxon>
        <taxon>Zymoseptoria</taxon>
    </lineage>
</organism>
<proteinExistence type="predicted"/>